<accession>A0A1Y0D8I5</accession>
<gene>
    <name evidence="2" type="ORF">CBP31_00645</name>
</gene>
<name>A0A1Y0D8I5_9GAMM</name>
<dbReference type="AlphaFoldDB" id="A0A1Y0D8I5"/>
<feature type="transmembrane region" description="Helical" evidence="1">
    <location>
        <begin position="48"/>
        <end position="67"/>
    </location>
</feature>
<evidence type="ECO:0000313" key="3">
    <source>
        <dbReference type="Proteomes" id="UP000243937"/>
    </source>
</evidence>
<keyword evidence="1" id="KW-0472">Membrane</keyword>
<feature type="transmembrane region" description="Helical" evidence="1">
    <location>
        <begin position="18"/>
        <end position="42"/>
    </location>
</feature>
<organism evidence="2 3">
    <name type="scientific">Oceanisphaera profunda</name>
    <dbReference type="NCBI Taxonomy" id="1416627"/>
    <lineage>
        <taxon>Bacteria</taxon>
        <taxon>Pseudomonadati</taxon>
        <taxon>Pseudomonadota</taxon>
        <taxon>Gammaproteobacteria</taxon>
        <taxon>Aeromonadales</taxon>
        <taxon>Aeromonadaceae</taxon>
        <taxon>Oceanisphaera</taxon>
    </lineage>
</organism>
<dbReference type="Pfam" id="PF11286">
    <property type="entry name" value="DUF3087"/>
    <property type="match status" value="1"/>
</dbReference>
<keyword evidence="3" id="KW-1185">Reference proteome</keyword>
<keyword evidence="1" id="KW-0812">Transmembrane</keyword>
<evidence type="ECO:0000313" key="2">
    <source>
        <dbReference type="EMBL" id="ART83873.1"/>
    </source>
</evidence>
<dbReference type="OrthoDB" id="6118114at2"/>
<evidence type="ECO:0008006" key="4">
    <source>
        <dbReference type="Google" id="ProtNLM"/>
    </source>
</evidence>
<proteinExistence type="predicted"/>
<evidence type="ECO:0000256" key="1">
    <source>
        <dbReference type="SAM" id="Phobius"/>
    </source>
</evidence>
<dbReference type="EMBL" id="CP021377">
    <property type="protein sequence ID" value="ART83873.1"/>
    <property type="molecule type" value="Genomic_DNA"/>
</dbReference>
<keyword evidence="1" id="KW-1133">Transmembrane helix</keyword>
<dbReference type="KEGG" id="opf:CBP31_00645"/>
<dbReference type="Proteomes" id="UP000243937">
    <property type="component" value="Chromosome"/>
</dbReference>
<dbReference type="InterPro" id="IPR021438">
    <property type="entry name" value="DUF3087"/>
</dbReference>
<sequence length="168" mass="19018">MTLTDIDKVRYRRRLNHVFIGSGLALAALSLLFSQLLIALFPDPSGSHFHWNALGVLVAAAIVGMGLSHYRHHSYLTEVLYVWELKRSLNKITRKMRKIEAAAKLGNINALQALQFSYAGSRQLWLLDDNIIIMDELAVKQAELDVLAEKFNVTLDIADYEESMLSEF</sequence>
<reference evidence="2 3" key="1">
    <citation type="journal article" date="2014" name="Int. J. Syst. Evol. Microbiol.">
        <title>Oceanisphaera profunda sp. nov., a marine bacterium isolated from deep-sea sediment, and emended description of the genus Oceanisphaera.</title>
        <authorList>
            <person name="Xu Z."/>
            <person name="Zhang X.Y."/>
            <person name="Su H.N."/>
            <person name="Yu Z.C."/>
            <person name="Liu C."/>
            <person name="Li H."/>
            <person name="Chen X.L."/>
            <person name="Song X.Y."/>
            <person name="Xie B.B."/>
            <person name="Qin Q.L."/>
            <person name="Zhou B.C."/>
            <person name="Shi M."/>
            <person name="Huang Y."/>
            <person name="Zhang Y.Z."/>
        </authorList>
    </citation>
    <scope>NUCLEOTIDE SEQUENCE [LARGE SCALE GENOMIC DNA]</scope>
    <source>
        <strain evidence="2 3">SM1222</strain>
    </source>
</reference>
<protein>
    <recommendedName>
        <fullName evidence="4">DUF3087 domain-containing protein</fullName>
    </recommendedName>
</protein>
<dbReference type="RefSeq" id="WP_087038548.1">
    <property type="nucleotide sequence ID" value="NZ_CP021377.1"/>
</dbReference>